<dbReference type="EMBL" id="LNIX01000004">
    <property type="protein sequence ID" value="OXA56122.1"/>
    <property type="molecule type" value="Genomic_DNA"/>
</dbReference>
<proteinExistence type="predicted"/>
<dbReference type="AlphaFoldDB" id="A0A226EF03"/>
<comment type="caution">
    <text evidence="2">The sequence shown here is derived from an EMBL/GenBank/DDBJ whole genome shotgun (WGS) entry which is preliminary data.</text>
</comment>
<evidence type="ECO:0008006" key="4">
    <source>
        <dbReference type="Google" id="ProtNLM"/>
    </source>
</evidence>
<gene>
    <name evidence="2" type="ORF">Fcan01_09016</name>
</gene>
<reference evidence="2 3" key="1">
    <citation type="submission" date="2015-12" db="EMBL/GenBank/DDBJ databases">
        <title>The genome of Folsomia candida.</title>
        <authorList>
            <person name="Faddeeva A."/>
            <person name="Derks M.F."/>
            <person name="Anvar Y."/>
            <person name="Smit S."/>
            <person name="Van Straalen N."/>
            <person name="Roelofs D."/>
        </authorList>
    </citation>
    <scope>NUCLEOTIDE SEQUENCE [LARGE SCALE GENOMIC DNA]</scope>
    <source>
        <strain evidence="2 3">VU population</strain>
        <tissue evidence="2">Whole body</tissue>
    </source>
</reference>
<keyword evidence="1" id="KW-0732">Signal</keyword>
<accession>A0A226EF03</accession>
<evidence type="ECO:0000256" key="1">
    <source>
        <dbReference type="SAM" id="SignalP"/>
    </source>
</evidence>
<evidence type="ECO:0000313" key="3">
    <source>
        <dbReference type="Proteomes" id="UP000198287"/>
    </source>
</evidence>
<name>A0A226EF03_FOLCA</name>
<dbReference type="Proteomes" id="UP000198287">
    <property type="component" value="Unassembled WGS sequence"/>
</dbReference>
<protein>
    <recommendedName>
        <fullName evidence="4">CUB domain-containing protein</fullName>
    </recommendedName>
</protein>
<feature type="chain" id="PRO_5012985597" description="CUB domain-containing protein" evidence="1">
    <location>
        <begin position="18"/>
        <end position="174"/>
    </location>
</feature>
<keyword evidence="3" id="KW-1185">Reference proteome</keyword>
<feature type="signal peptide" evidence="1">
    <location>
        <begin position="1"/>
        <end position="17"/>
    </location>
</feature>
<evidence type="ECO:0000313" key="2">
    <source>
        <dbReference type="EMBL" id="OXA56122.1"/>
    </source>
</evidence>
<sequence>MYKVLVLLAIFAGVANCYVAIERKDVSVLGGIGIPEIPETPEFPDFPEFPGLPPIRNCGGVSTLIDFKISGWDGDEYFNPGQTYNCEFTFMPSKSAAGPVRYKQEYCFNDGSCKEIFNSELPNSSLQPGFTTTLKFGFVPNDILSGQAIEIKTLLVHSTNLLVEICVALEIKIR</sequence>
<organism evidence="2 3">
    <name type="scientific">Folsomia candida</name>
    <name type="common">Springtail</name>
    <dbReference type="NCBI Taxonomy" id="158441"/>
    <lineage>
        <taxon>Eukaryota</taxon>
        <taxon>Metazoa</taxon>
        <taxon>Ecdysozoa</taxon>
        <taxon>Arthropoda</taxon>
        <taxon>Hexapoda</taxon>
        <taxon>Collembola</taxon>
        <taxon>Entomobryomorpha</taxon>
        <taxon>Isotomoidea</taxon>
        <taxon>Isotomidae</taxon>
        <taxon>Proisotominae</taxon>
        <taxon>Folsomia</taxon>
    </lineage>
</organism>